<protein>
    <submittedName>
        <fullName evidence="3">Putative endosomal spry domain-containing protein</fullName>
    </submittedName>
</protein>
<keyword evidence="2" id="KW-1133">Transmembrane helix</keyword>
<keyword evidence="2" id="KW-0472">Membrane</keyword>
<accession>A0A0B1PBH7</accession>
<evidence type="ECO:0000256" key="2">
    <source>
        <dbReference type="SAM" id="Phobius"/>
    </source>
</evidence>
<feature type="compositionally biased region" description="Basic residues" evidence="1">
    <location>
        <begin position="346"/>
        <end position="355"/>
    </location>
</feature>
<gene>
    <name evidence="3" type="ORF">EV44_g2835</name>
</gene>
<organism evidence="3 4">
    <name type="scientific">Uncinula necator</name>
    <name type="common">Grape powdery mildew</name>
    <dbReference type="NCBI Taxonomy" id="52586"/>
    <lineage>
        <taxon>Eukaryota</taxon>
        <taxon>Fungi</taxon>
        <taxon>Dikarya</taxon>
        <taxon>Ascomycota</taxon>
        <taxon>Pezizomycotina</taxon>
        <taxon>Leotiomycetes</taxon>
        <taxon>Erysiphales</taxon>
        <taxon>Erysiphaceae</taxon>
        <taxon>Erysiphe</taxon>
    </lineage>
</organism>
<feature type="transmembrane region" description="Helical" evidence="2">
    <location>
        <begin position="61"/>
        <end position="82"/>
    </location>
</feature>
<comment type="caution">
    <text evidence="3">The sequence shown here is derived from an EMBL/GenBank/DDBJ whole genome shotgun (WGS) entry which is preliminary data.</text>
</comment>
<evidence type="ECO:0000313" key="4">
    <source>
        <dbReference type="Proteomes" id="UP000030854"/>
    </source>
</evidence>
<evidence type="ECO:0000313" key="3">
    <source>
        <dbReference type="EMBL" id="KHJ35608.1"/>
    </source>
</evidence>
<dbReference type="STRING" id="52586.A0A0B1PBH7"/>
<dbReference type="OMA" id="SRSEYQY"/>
<proteinExistence type="predicted"/>
<dbReference type="Proteomes" id="UP000030854">
    <property type="component" value="Unassembled WGS sequence"/>
</dbReference>
<feature type="compositionally biased region" description="Basic residues" evidence="1">
    <location>
        <begin position="141"/>
        <end position="152"/>
    </location>
</feature>
<feature type="compositionally biased region" description="Basic and acidic residues" evidence="1">
    <location>
        <begin position="313"/>
        <end position="326"/>
    </location>
</feature>
<dbReference type="EMBL" id="JNVN01000327">
    <property type="protein sequence ID" value="KHJ35608.1"/>
    <property type="molecule type" value="Genomic_DNA"/>
</dbReference>
<name>A0A0B1PBH7_UNCNE</name>
<feature type="region of interest" description="Disordered" evidence="1">
    <location>
        <begin position="130"/>
        <end position="152"/>
    </location>
</feature>
<sequence length="415" mass="46644">MAPIRESHLDAFAPSIVRRNPTPLEKSTSILTDKGKIIFSRSPPIEVVTGVTPPQDIPNRFIFVVFALIGAGFVITAFWFFFRAKNGGFEVITKSHWDNYKKSVVARSVRTGQSLSNATLSTKLGGGSIYHSEKSANSNQNKKKKSRIKNGRGQKIKRKLNTEEGTVLSSDMSQVTRFTEKYRDERRKKLREKNINTDMESIIGELDHSALDDLIAYRHEKPARVGGLNIESEASAFSDSVINGSNTLSTISSLNQNSKVAPKNNKKLHTGGIRKVISVSEGHHSVQNSTVGASMSKKSYIYDEDRIKKEAKRLQEKGRSKQHRDFSFQVGDDNTVISSEGNKSQHERRRSHRNHFSNASESVNENNDLSSNVMYSDVGTKTYHHPIPELTASSVVSNEYYEEKRRKRKESQALR</sequence>
<feature type="region of interest" description="Disordered" evidence="1">
    <location>
        <begin position="313"/>
        <end position="371"/>
    </location>
</feature>
<reference evidence="3 4" key="1">
    <citation type="journal article" date="2014" name="BMC Genomics">
        <title>Adaptive genomic structural variation in the grape powdery mildew pathogen, Erysiphe necator.</title>
        <authorList>
            <person name="Jones L."/>
            <person name="Riaz S."/>
            <person name="Morales-Cruz A."/>
            <person name="Amrine K.C."/>
            <person name="McGuire B."/>
            <person name="Gubler W.D."/>
            <person name="Walker M.A."/>
            <person name="Cantu D."/>
        </authorList>
    </citation>
    <scope>NUCLEOTIDE SEQUENCE [LARGE SCALE GENOMIC DNA]</scope>
    <source>
        <strain evidence="4">c</strain>
    </source>
</reference>
<feature type="region of interest" description="Disordered" evidence="1">
    <location>
        <begin position="383"/>
        <end position="415"/>
    </location>
</feature>
<dbReference type="HOGENOM" id="CLU_038401_1_0_1"/>
<feature type="compositionally biased region" description="Polar residues" evidence="1">
    <location>
        <begin position="356"/>
        <end position="371"/>
    </location>
</feature>
<dbReference type="AlphaFoldDB" id="A0A0B1PBH7"/>
<evidence type="ECO:0000256" key="1">
    <source>
        <dbReference type="SAM" id="MobiDB-lite"/>
    </source>
</evidence>
<keyword evidence="2" id="KW-0812">Transmembrane</keyword>
<keyword evidence="4" id="KW-1185">Reference proteome</keyword>